<accession>A0A2U8DYL4</accession>
<dbReference type="AlphaFoldDB" id="A0A2U8DYL4"/>
<dbReference type="Gene3D" id="3.40.630.30">
    <property type="match status" value="1"/>
</dbReference>
<dbReference type="InterPro" id="IPR051531">
    <property type="entry name" value="N-acetyltransferase"/>
</dbReference>
<dbReference type="Pfam" id="PF13302">
    <property type="entry name" value="Acetyltransf_3"/>
    <property type="match status" value="1"/>
</dbReference>
<dbReference type="KEGG" id="cdrk:B9W14_19470"/>
<dbReference type="PROSITE" id="PS51186">
    <property type="entry name" value="GNAT"/>
    <property type="match status" value="1"/>
</dbReference>
<gene>
    <name evidence="2" type="ORF">B9W14_19470</name>
</gene>
<dbReference type="Proteomes" id="UP000244910">
    <property type="component" value="Chromosome"/>
</dbReference>
<dbReference type="OrthoDB" id="9785602at2"/>
<protein>
    <submittedName>
        <fullName evidence="2">GNAT family N-acetyltransferase</fullName>
    </submittedName>
</protein>
<dbReference type="GO" id="GO:0016747">
    <property type="term" value="F:acyltransferase activity, transferring groups other than amino-acyl groups"/>
    <property type="evidence" value="ECO:0007669"/>
    <property type="project" value="InterPro"/>
</dbReference>
<proteinExistence type="predicted"/>
<organism evidence="2 3">
    <name type="scientific">Clostridium drakei</name>
    <dbReference type="NCBI Taxonomy" id="332101"/>
    <lineage>
        <taxon>Bacteria</taxon>
        <taxon>Bacillati</taxon>
        <taxon>Bacillota</taxon>
        <taxon>Clostridia</taxon>
        <taxon>Eubacteriales</taxon>
        <taxon>Clostridiaceae</taxon>
        <taxon>Clostridium</taxon>
    </lineage>
</organism>
<name>A0A2U8DYL4_9CLOT</name>
<dbReference type="InterPro" id="IPR000182">
    <property type="entry name" value="GNAT_dom"/>
</dbReference>
<reference evidence="3" key="1">
    <citation type="submission" date="2017-04" db="EMBL/GenBank/DDBJ databases">
        <authorList>
            <person name="Song Y."/>
            <person name="Cho B.-K."/>
        </authorList>
    </citation>
    <scope>NUCLEOTIDE SEQUENCE [LARGE SCALE GENOMIC DNA]</scope>
    <source>
        <strain evidence="3">SL1</strain>
    </source>
</reference>
<keyword evidence="3" id="KW-1185">Reference proteome</keyword>
<dbReference type="PANTHER" id="PTHR43792">
    <property type="entry name" value="GNAT FAMILY, PUTATIVE (AFU_ORTHOLOGUE AFUA_3G00765)-RELATED-RELATED"/>
    <property type="match status" value="1"/>
</dbReference>
<evidence type="ECO:0000259" key="1">
    <source>
        <dbReference type="PROSITE" id="PS51186"/>
    </source>
</evidence>
<sequence length="150" mass="17226">MLVKNIEEKHVIQLVNILNNDSMLLYALGSKKNKISEVTFKNHNKKWCESRNAEIFAIVLDDIAIGTISLSHQDLDRHTAQIGYWIGSKYWRNGYTSEAFFQVLNIARKKGIKCVSATIKRDNLPSKKVWEKCGANIRLVDDRYNVSITL</sequence>
<keyword evidence="2" id="KW-0808">Transferase</keyword>
<feature type="domain" description="N-acetyltransferase" evidence="1">
    <location>
        <begin position="1"/>
        <end position="150"/>
    </location>
</feature>
<evidence type="ECO:0000313" key="2">
    <source>
        <dbReference type="EMBL" id="AWI07823.1"/>
    </source>
</evidence>
<evidence type="ECO:0000313" key="3">
    <source>
        <dbReference type="Proteomes" id="UP000244910"/>
    </source>
</evidence>
<dbReference type="CDD" id="cd04301">
    <property type="entry name" value="NAT_SF"/>
    <property type="match status" value="1"/>
</dbReference>
<dbReference type="EMBL" id="CP020953">
    <property type="protein sequence ID" value="AWI07823.1"/>
    <property type="molecule type" value="Genomic_DNA"/>
</dbReference>
<dbReference type="SUPFAM" id="SSF55729">
    <property type="entry name" value="Acyl-CoA N-acyltransferases (Nat)"/>
    <property type="match status" value="1"/>
</dbReference>
<dbReference type="InterPro" id="IPR016181">
    <property type="entry name" value="Acyl_CoA_acyltransferase"/>
</dbReference>